<sequence length="60" mass="6874">MIMIFDEKGQGAAEYVLLFAAVIVFAILALWIYYSYFQDQNIFSTSEDLNSVRENLSAEN</sequence>
<dbReference type="AlphaFoldDB" id="A0A328PD88"/>
<dbReference type="OrthoDB" id="71441at2157"/>
<accession>A0A328PD88</accession>
<protein>
    <submittedName>
        <fullName evidence="2">Class III signal peptide-containing protein</fullName>
    </submittedName>
</protein>
<keyword evidence="1" id="KW-0472">Membrane</keyword>
<keyword evidence="1" id="KW-1133">Transmembrane helix</keyword>
<dbReference type="EMBL" id="QLOE01000001">
    <property type="protein sequence ID" value="RAO79840.1"/>
    <property type="molecule type" value="Genomic_DNA"/>
</dbReference>
<dbReference type="Proteomes" id="UP000249782">
    <property type="component" value="Unassembled WGS sequence"/>
</dbReference>
<comment type="caution">
    <text evidence="2">The sequence shown here is derived from an EMBL/GenBank/DDBJ whole genome shotgun (WGS) entry which is preliminary data.</text>
</comment>
<proteinExistence type="predicted"/>
<reference evidence="2 3" key="1">
    <citation type="submission" date="2018-06" db="EMBL/GenBank/DDBJ databases">
        <title>Draft genome sequence of hyperthermophilic methanogen Methanothermobacter tenebrarum sp. MCM-B 1447.</title>
        <authorList>
            <person name="Pore S.D."/>
            <person name="Dagar S."/>
            <person name="Dhakephalkar P.K."/>
        </authorList>
    </citation>
    <scope>NUCLEOTIDE SEQUENCE [LARGE SCALE GENOMIC DNA]</scope>
    <source>
        <strain evidence="2 3">MCM B 1447</strain>
    </source>
</reference>
<dbReference type="InterPro" id="IPR007166">
    <property type="entry name" value="Class3_signal_pept_motif"/>
</dbReference>
<dbReference type="Pfam" id="PF04021">
    <property type="entry name" value="Class_IIIsignal"/>
    <property type="match status" value="1"/>
</dbReference>
<gene>
    <name evidence="2" type="ORF">DPC56_00745</name>
</gene>
<keyword evidence="3" id="KW-1185">Reference proteome</keyword>
<keyword evidence="1" id="KW-0812">Transmembrane</keyword>
<feature type="transmembrane region" description="Helical" evidence="1">
    <location>
        <begin position="12"/>
        <end position="34"/>
    </location>
</feature>
<evidence type="ECO:0000313" key="2">
    <source>
        <dbReference type="EMBL" id="RAO79840.1"/>
    </source>
</evidence>
<evidence type="ECO:0000256" key="1">
    <source>
        <dbReference type="SAM" id="Phobius"/>
    </source>
</evidence>
<organism evidence="2 3">
    <name type="scientific">Methanothermobacter tenebrarum</name>
    <dbReference type="NCBI Taxonomy" id="680118"/>
    <lineage>
        <taxon>Archaea</taxon>
        <taxon>Methanobacteriati</taxon>
        <taxon>Methanobacteriota</taxon>
        <taxon>Methanomada group</taxon>
        <taxon>Methanobacteria</taxon>
        <taxon>Methanobacteriales</taxon>
        <taxon>Methanobacteriaceae</taxon>
        <taxon>Methanothermobacter</taxon>
    </lineage>
</organism>
<evidence type="ECO:0000313" key="3">
    <source>
        <dbReference type="Proteomes" id="UP000249782"/>
    </source>
</evidence>
<name>A0A328PD88_9EURY</name>